<evidence type="ECO:0000256" key="1">
    <source>
        <dbReference type="SAM" id="MobiDB-lite"/>
    </source>
</evidence>
<feature type="compositionally biased region" description="Polar residues" evidence="1">
    <location>
        <begin position="608"/>
        <end position="617"/>
    </location>
</feature>
<organism evidence="2 3">
    <name type="scientific">Penicillium oxalicum (strain 114-2 / CGMCC 5302)</name>
    <name type="common">Penicillium decumbens</name>
    <dbReference type="NCBI Taxonomy" id="933388"/>
    <lineage>
        <taxon>Eukaryota</taxon>
        <taxon>Fungi</taxon>
        <taxon>Dikarya</taxon>
        <taxon>Ascomycota</taxon>
        <taxon>Pezizomycotina</taxon>
        <taxon>Eurotiomycetes</taxon>
        <taxon>Eurotiomycetidae</taxon>
        <taxon>Eurotiales</taxon>
        <taxon>Aspergillaceae</taxon>
        <taxon>Penicillium</taxon>
    </lineage>
</organism>
<accession>S7ZTI6</accession>
<feature type="region of interest" description="Disordered" evidence="1">
    <location>
        <begin position="215"/>
        <end position="237"/>
    </location>
</feature>
<dbReference type="Proteomes" id="UP000019376">
    <property type="component" value="Unassembled WGS sequence"/>
</dbReference>
<proteinExistence type="predicted"/>
<feature type="compositionally biased region" description="Low complexity" evidence="1">
    <location>
        <begin position="41"/>
        <end position="57"/>
    </location>
</feature>
<dbReference type="STRING" id="933388.S7ZTI6"/>
<feature type="region of interest" description="Disordered" evidence="1">
    <location>
        <begin position="1"/>
        <end position="57"/>
    </location>
</feature>
<feature type="compositionally biased region" description="Basic and acidic residues" evidence="1">
    <location>
        <begin position="695"/>
        <end position="712"/>
    </location>
</feature>
<gene>
    <name evidence="2" type="ORF">PDE_07040</name>
</gene>
<feature type="compositionally biased region" description="Pro residues" evidence="1">
    <location>
        <begin position="225"/>
        <end position="237"/>
    </location>
</feature>
<reference evidence="2 3" key="1">
    <citation type="journal article" date="2013" name="PLoS ONE">
        <title>Genomic and secretomic analyses reveal unique features of the lignocellulolytic enzyme system of Penicillium decumbens.</title>
        <authorList>
            <person name="Liu G."/>
            <person name="Zhang L."/>
            <person name="Wei X."/>
            <person name="Zou G."/>
            <person name="Qin Y."/>
            <person name="Ma L."/>
            <person name="Li J."/>
            <person name="Zheng H."/>
            <person name="Wang S."/>
            <person name="Wang C."/>
            <person name="Xun L."/>
            <person name="Zhao G.-P."/>
            <person name="Zhou Z."/>
            <person name="Qu Y."/>
        </authorList>
    </citation>
    <scope>NUCLEOTIDE SEQUENCE [LARGE SCALE GENOMIC DNA]</scope>
    <source>
        <strain evidence="3">114-2 / CGMCC 5302</strain>
    </source>
</reference>
<feature type="region of interest" description="Disordered" evidence="1">
    <location>
        <begin position="645"/>
        <end position="739"/>
    </location>
</feature>
<keyword evidence="3" id="KW-1185">Reference proteome</keyword>
<feature type="compositionally biased region" description="Polar residues" evidence="1">
    <location>
        <begin position="21"/>
        <end position="30"/>
    </location>
</feature>
<dbReference type="eggNOG" id="ENOG502QPMX">
    <property type="taxonomic scope" value="Eukaryota"/>
</dbReference>
<feature type="compositionally biased region" description="Pro residues" evidence="1">
    <location>
        <begin position="1"/>
        <end position="10"/>
    </location>
</feature>
<feature type="region of interest" description="Disordered" evidence="1">
    <location>
        <begin position="410"/>
        <end position="479"/>
    </location>
</feature>
<feature type="compositionally biased region" description="Basic and acidic residues" evidence="1">
    <location>
        <begin position="720"/>
        <end position="739"/>
    </location>
</feature>
<sequence length="739" mass="81398">MDQEEAPPPYSAEDPLIPPTHSRNGISQDTRLSRGDESAVTPATGSTTSRSSTPVRSAVVPTHFTSAAAYFEERPPTVLDGSREVLHHSMAIYPRSSAKDFPRRPRCWSSRVEEVAQQDWDVFLRHLFPPQLGLASASRHLPRQLRAEIQRDRKDRPQETDEQRQARISAVVDEWNQCFFEPRATHLSFVYVGESDPAPSSALCPRCYPAATRATQQPASEVPQTPSPNPGPPVTGYPAPPFNGWPASPNQIHPYYQQPAPYGPYGAMPQFPPHGPVPNYQPPQYIPPPLSAPGVQQWQWNQWAYNQPQYAAQRPEKSSGALGWISSLTSQAQKYGERFAEQAQHYGDQISTQAMHYGRQVEDQALAHGRWIEEQARLHGRKQGAYPSTPYAAQTPFASSGQVMDVSQNAASLSSGINTPSRPVHENPHSHNATPIPQGEAANSRRCDNNDKAQTVNTEANAPGPRRSSISSLSSQSSLSSIDTISTTSDLSSADLAAVRTQLQGLQNSDDRTQYAAAVDLRQQLDTLRESRREAKVSGLQNRRPRPNLAQGSGTDSSDWGRWDSPEQQARELAERRAMKAELRHTQQAFRDVVRHARNEKRNRRLARQNNRVQGPRSSGPPVENRHLLNDSMASLCLDKDQAPKPVHVQTEAAPSSDASRSVSTVPSVAADPILGATPRITSAGPINDASDGGVRVEERKSKTHGRLKDILRPLGSKKQPKDKSLTKAKDSKRDTDGA</sequence>
<dbReference type="AlphaFoldDB" id="S7ZTI6"/>
<feature type="compositionally biased region" description="Polar residues" evidence="1">
    <location>
        <begin position="653"/>
        <end position="667"/>
    </location>
</feature>
<evidence type="ECO:0000313" key="2">
    <source>
        <dbReference type="EMBL" id="EPS32081.1"/>
    </source>
</evidence>
<dbReference type="HOGENOM" id="CLU_022333_0_0_1"/>
<dbReference type="OrthoDB" id="5408998at2759"/>
<dbReference type="EMBL" id="KB644414">
    <property type="protein sequence ID" value="EPS32081.1"/>
    <property type="molecule type" value="Genomic_DNA"/>
</dbReference>
<feature type="region of interest" description="Disordered" evidence="1">
    <location>
        <begin position="597"/>
        <end position="627"/>
    </location>
</feature>
<dbReference type="PhylomeDB" id="S7ZTI6"/>
<feature type="compositionally biased region" description="Basic residues" evidence="1">
    <location>
        <begin position="598"/>
        <end position="607"/>
    </location>
</feature>
<feature type="compositionally biased region" description="Polar residues" evidence="1">
    <location>
        <begin position="410"/>
        <end position="421"/>
    </location>
</feature>
<feature type="region of interest" description="Disordered" evidence="1">
    <location>
        <begin position="532"/>
        <end position="578"/>
    </location>
</feature>
<protein>
    <submittedName>
        <fullName evidence="2">Uncharacterized protein</fullName>
    </submittedName>
</protein>
<evidence type="ECO:0000313" key="3">
    <source>
        <dbReference type="Proteomes" id="UP000019376"/>
    </source>
</evidence>
<name>S7ZTI6_PENO1</name>
<feature type="compositionally biased region" description="Basic and acidic residues" evidence="1">
    <location>
        <begin position="559"/>
        <end position="578"/>
    </location>
</feature>
<feature type="compositionally biased region" description="Low complexity" evidence="1">
    <location>
        <begin position="468"/>
        <end position="479"/>
    </location>
</feature>